<reference evidence="1" key="1">
    <citation type="submission" date="2023-06" db="EMBL/GenBank/DDBJ databases">
        <authorList>
            <person name="Kurt Z."/>
        </authorList>
    </citation>
    <scope>NUCLEOTIDE SEQUENCE</scope>
</reference>
<evidence type="ECO:0000313" key="2">
    <source>
        <dbReference type="EMBL" id="CAL6055997.1"/>
    </source>
</evidence>
<evidence type="ECO:0000313" key="1">
    <source>
        <dbReference type="EMBL" id="CAI9955845.1"/>
    </source>
</evidence>
<dbReference type="AlphaFoldDB" id="A0AA86QBN3"/>
<dbReference type="EMBL" id="CAXDID020000208">
    <property type="protein sequence ID" value="CAL6055997.1"/>
    <property type="molecule type" value="Genomic_DNA"/>
</dbReference>
<accession>A0AA86QBN3</accession>
<name>A0AA86QBN3_9EUKA</name>
<dbReference type="EMBL" id="CATOUU010000868">
    <property type="protein sequence ID" value="CAI9955845.1"/>
    <property type="molecule type" value="Genomic_DNA"/>
</dbReference>
<comment type="caution">
    <text evidence="1">The sequence shown here is derived from an EMBL/GenBank/DDBJ whole genome shotgun (WGS) entry which is preliminary data.</text>
</comment>
<organism evidence="1">
    <name type="scientific">Hexamita inflata</name>
    <dbReference type="NCBI Taxonomy" id="28002"/>
    <lineage>
        <taxon>Eukaryota</taxon>
        <taxon>Metamonada</taxon>
        <taxon>Diplomonadida</taxon>
        <taxon>Hexamitidae</taxon>
        <taxon>Hexamitinae</taxon>
        <taxon>Hexamita</taxon>
    </lineage>
</organism>
<evidence type="ECO:0000313" key="3">
    <source>
        <dbReference type="Proteomes" id="UP001642409"/>
    </source>
</evidence>
<dbReference type="Proteomes" id="UP001642409">
    <property type="component" value="Unassembled WGS sequence"/>
</dbReference>
<sequence length="113" mass="11982">MNISGNATVSGIIGSQNWDSNQTIVNSRVYESKISGYLAVGGIIGLCFNKLYLTNTHITFLHISVVSEFGVVVGSDNNGTYSFINSTTTSNFVNGAKQTDCASLSNTWSISGC</sequence>
<protein>
    <submittedName>
        <fullName evidence="2">Hypothetical_protein</fullName>
    </submittedName>
</protein>
<keyword evidence="3" id="KW-1185">Reference proteome</keyword>
<reference evidence="2 3" key="2">
    <citation type="submission" date="2024-07" db="EMBL/GenBank/DDBJ databases">
        <authorList>
            <person name="Akdeniz Z."/>
        </authorList>
    </citation>
    <scope>NUCLEOTIDE SEQUENCE [LARGE SCALE GENOMIC DNA]</scope>
</reference>
<gene>
    <name evidence="1" type="ORF">HINF_LOCUS43490</name>
    <name evidence="2" type="ORF">HINF_LOCUS46813</name>
</gene>
<proteinExistence type="predicted"/>